<gene>
    <name evidence="2" type="ORF">LSH36_47g01010</name>
</gene>
<dbReference type="EMBL" id="JAODUP010000047">
    <property type="protein sequence ID" value="KAK2165639.1"/>
    <property type="molecule type" value="Genomic_DNA"/>
</dbReference>
<accession>A0AAD9NFU7</accession>
<evidence type="ECO:0000313" key="3">
    <source>
        <dbReference type="Proteomes" id="UP001208570"/>
    </source>
</evidence>
<feature type="region of interest" description="Disordered" evidence="1">
    <location>
        <begin position="484"/>
        <end position="503"/>
    </location>
</feature>
<dbReference type="Proteomes" id="UP001208570">
    <property type="component" value="Unassembled WGS sequence"/>
</dbReference>
<dbReference type="PANTHER" id="PTHR45889:SF8">
    <property type="entry name" value="IG-LIKE DOMAIN-CONTAINING PROTEIN"/>
    <property type="match status" value="1"/>
</dbReference>
<reference evidence="2" key="1">
    <citation type="journal article" date="2023" name="Mol. Biol. Evol.">
        <title>Third-Generation Sequencing Reveals the Adaptive Role of the Epigenome in Three Deep-Sea Polychaetes.</title>
        <authorList>
            <person name="Perez M."/>
            <person name="Aroh O."/>
            <person name="Sun Y."/>
            <person name="Lan Y."/>
            <person name="Juniper S.K."/>
            <person name="Young C.R."/>
            <person name="Angers B."/>
            <person name="Qian P.Y."/>
        </authorList>
    </citation>
    <scope>NUCLEOTIDE SEQUENCE</scope>
    <source>
        <strain evidence="2">P08H-3</strain>
    </source>
</reference>
<evidence type="ECO:0000256" key="1">
    <source>
        <dbReference type="SAM" id="MobiDB-lite"/>
    </source>
</evidence>
<keyword evidence="3" id="KW-1185">Reference proteome</keyword>
<evidence type="ECO:0008006" key="4">
    <source>
        <dbReference type="Google" id="ProtNLM"/>
    </source>
</evidence>
<dbReference type="InterPro" id="IPR036179">
    <property type="entry name" value="Ig-like_dom_sf"/>
</dbReference>
<sequence>MLIQNQVHVVDGHDWLELLCDFYMENFDLFHNPVIWTKIQMGEKSHINIMGNIQEPFVETGRFKVALLQSVPRYRLTLQIEGRCARDLMVLLVEWLDRRAPWCRSQHITKALESARGIGPIKASPRSRGRDVMGEMETGKEEEASAAGCFKEMMTRLVDSFWYWLGLDSVRIVQKQKGAPSWSSSSVLNHILYQCSNLGEGKSEDVRLEDYGNYSCEVRGREAIVLASVTHFVFVRAPVHSIWLSDKGPINVTVDNPSSDPYMTLTEGDYSSVYCVSMGGCPPPDMTLYLGQNEITGLFSLHYSTEMSGLPGFSLDVFIVRQVMYKTERWTDRFSVTAADDEKDLQCIVTVPGLGSSIASIKVRVRYTPVVLCDTTEAAIGESDISIRCQVKSRPGMHTLYWIVDINGTRLDSGESRSEYQTLNMDRGNNVIETRLYITEVYEENFRDYVIVAENAIGKTVHHTRLLKKLKPPAHQSVLQIIEPKSSRDQGQQSHDQTSRPLSASAASRPVYISVTWGVMLLADTLIGGL</sequence>
<comment type="caution">
    <text evidence="2">The sequence shown here is derived from an EMBL/GenBank/DDBJ whole genome shotgun (WGS) entry which is preliminary data.</text>
</comment>
<proteinExistence type="predicted"/>
<dbReference type="SUPFAM" id="SSF48726">
    <property type="entry name" value="Immunoglobulin"/>
    <property type="match status" value="2"/>
</dbReference>
<feature type="compositionally biased region" description="Polar residues" evidence="1">
    <location>
        <begin position="489"/>
        <end position="502"/>
    </location>
</feature>
<dbReference type="InterPro" id="IPR013783">
    <property type="entry name" value="Ig-like_fold"/>
</dbReference>
<dbReference type="AlphaFoldDB" id="A0AAD9NFU7"/>
<dbReference type="PANTHER" id="PTHR45889">
    <property type="entry name" value="IG-LIKE DOMAIN-CONTAINING PROTEIN"/>
    <property type="match status" value="1"/>
</dbReference>
<evidence type="ECO:0000313" key="2">
    <source>
        <dbReference type="EMBL" id="KAK2165639.1"/>
    </source>
</evidence>
<organism evidence="2 3">
    <name type="scientific">Paralvinella palmiformis</name>
    <dbReference type="NCBI Taxonomy" id="53620"/>
    <lineage>
        <taxon>Eukaryota</taxon>
        <taxon>Metazoa</taxon>
        <taxon>Spiralia</taxon>
        <taxon>Lophotrochozoa</taxon>
        <taxon>Annelida</taxon>
        <taxon>Polychaeta</taxon>
        <taxon>Sedentaria</taxon>
        <taxon>Canalipalpata</taxon>
        <taxon>Terebellida</taxon>
        <taxon>Terebelliformia</taxon>
        <taxon>Alvinellidae</taxon>
        <taxon>Paralvinella</taxon>
    </lineage>
</organism>
<name>A0AAD9NFU7_9ANNE</name>
<dbReference type="Gene3D" id="2.60.40.10">
    <property type="entry name" value="Immunoglobulins"/>
    <property type="match status" value="2"/>
</dbReference>
<protein>
    <recommendedName>
        <fullName evidence="4">Ig-like domain-containing protein</fullName>
    </recommendedName>
</protein>